<evidence type="ECO:0000259" key="6">
    <source>
        <dbReference type="Pfam" id="PF25600"/>
    </source>
</evidence>
<evidence type="ECO:0000256" key="1">
    <source>
        <dbReference type="ARBA" id="ARBA00022723"/>
    </source>
</evidence>
<feature type="compositionally biased region" description="Basic and acidic residues" evidence="5">
    <location>
        <begin position="195"/>
        <end position="206"/>
    </location>
</feature>
<protein>
    <submittedName>
        <fullName evidence="7">E3 ubiquitin/ISG15 ligase TRIM25-like</fullName>
    </submittedName>
</protein>
<gene>
    <name evidence="7" type="ORF">DAT39_011409</name>
</gene>
<name>A0A8J4U3G4_CLAMG</name>
<dbReference type="GO" id="GO:0008270">
    <property type="term" value="F:zinc ion binding"/>
    <property type="evidence" value="ECO:0007669"/>
    <property type="project" value="UniProtKB-KW"/>
</dbReference>
<dbReference type="EMBL" id="QNUK01000185">
    <property type="protein sequence ID" value="KAF5898858.1"/>
    <property type="molecule type" value="Genomic_DNA"/>
</dbReference>
<dbReference type="Pfam" id="PF25600">
    <property type="entry name" value="TRIM_CC"/>
    <property type="match status" value="1"/>
</dbReference>
<evidence type="ECO:0000256" key="2">
    <source>
        <dbReference type="ARBA" id="ARBA00022771"/>
    </source>
</evidence>
<dbReference type="Proteomes" id="UP000727407">
    <property type="component" value="Unassembled WGS sequence"/>
</dbReference>
<dbReference type="InterPro" id="IPR051051">
    <property type="entry name" value="E3_ubiq-ligase_TRIM/RNF"/>
</dbReference>
<keyword evidence="7" id="KW-0436">Ligase</keyword>
<dbReference type="InterPro" id="IPR058030">
    <property type="entry name" value="TRIM8/14/16/25/29/45/65_CC"/>
</dbReference>
<dbReference type="GO" id="GO:0016874">
    <property type="term" value="F:ligase activity"/>
    <property type="evidence" value="ECO:0007669"/>
    <property type="project" value="UniProtKB-KW"/>
</dbReference>
<feature type="coiled-coil region" evidence="4">
    <location>
        <begin position="91"/>
        <end position="125"/>
    </location>
</feature>
<proteinExistence type="predicted"/>
<keyword evidence="4" id="KW-0175">Coiled coil</keyword>
<keyword evidence="8" id="KW-1185">Reference proteome</keyword>
<organism evidence="7 8">
    <name type="scientific">Clarias magur</name>
    <name type="common">Asian catfish</name>
    <name type="synonym">Macropteronotus magur</name>
    <dbReference type="NCBI Taxonomy" id="1594786"/>
    <lineage>
        <taxon>Eukaryota</taxon>
        <taxon>Metazoa</taxon>
        <taxon>Chordata</taxon>
        <taxon>Craniata</taxon>
        <taxon>Vertebrata</taxon>
        <taxon>Euteleostomi</taxon>
        <taxon>Actinopterygii</taxon>
        <taxon>Neopterygii</taxon>
        <taxon>Teleostei</taxon>
        <taxon>Ostariophysi</taxon>
        <taxon>Siluriformes</taxon>
        <taxon>Clariidae</taxon>
        <taxon>Clarias</taxon>
    </lineage>
</organism>
<dbReference type="PANTHER" id="PTHR25465">
    <property type="entry name" value="B-BOX DOMAIN CONTAINING"/>
    <property type="match status" value="1"/>
</dbReference>
<keyword evidence="2" id="KW-0863">Zinc-finger</keyword>
<keyword evidence="3" id="KW-0862">Zinc</keyword>
<feature type="region of interest" description="Disordered" evidence="5">
    <location>
        <begin position="186"/>
        <end position="206"/>
    </location>
</feature>
<feature type="domain" description="TRIM8/14/16/25/29/45/65 coiled-coil region" evidence="6">
    <location>
        <begin position="51"/>
        <end position="178"/>
    </location>
</feature>
<keyword evidence="1" id="KW-0479">Metal-binding</keyword>
<evidence type="ECO:0000256" key="4">
    <source>
        <dbReference type="SAM" id="Coils"/>
    </source>
</evidence>
<evidence type="ECO:0000313" key="8">
    <source>
        <dbReference type="Proteomes" id="UP000727407"/>
    </source>
</evidence>
<reference evidence="7" key="1">
    <citation type="submission" date="2020-07" db="EMBL/GenBank/DDBJ databases">
        <title>Clarias magur genome sequencing, assembly and annotation.</title>
        <authorList>
            <person name="Kushwaha B."/>
            <person name="Kumar R."/>
            <person name="Das P."/>
            <person name="Joshi C.G."/>
            <person name="Kumar D."/>
            <person name="Nagpure N.S."/>
            <person name="Pandey M."/>
            <person name="Agarwal S."/>
            <person name="Srivastava S."/>
            <person name="Singh M."/>
            <person name="Sahoo L."/>
            <person name="Jayasankar P."/>
            <person name="Meher P.K."/>
            <person name="Koringa P.G."/>
            <person name="Iquebal M.A."/>
            <person name="Das S.P."/>
            <person name="Bit A."/>
            <person name="Patnaik S."/>
            <person name="Patel N."/>
            <person name="Shah T.M."/>
            <person name="Hinsu A."/>
            <person name="Jena J.K."/>
        </authorList>
    </citation>
    <scope>NUCLEOTIDE SEQUENCE</scope>
    <source>
        <strain evidence="7">CIFAMagur01</strain>
        <tissue evidence="7">Testis</tissue>
    </source>
</reference>
<dbReference type="PANTHER" id="PTHR25465:SF5">
    <property type="entry name" value="E3 UBIQUITIN_ISG15 LIGASE TRIM25-RELATED"/>
    <property type="match status" value="1"/>
</dbReference>
<comment type="caution">
    <text evidence="7">The sequence shown here is derived from an EMBL/GenBank/DDBJ whole genome shotgun (WGS) entry which is preliminary data.</text>
</comment>
<evidence type="ECO:0000256" key="5">
    <source>
        <dbReference type="SAM" id="MobiDB-lite"/>
    </source>
</evidence>
<feature type="non-terminal residue" evidence="7">
    <location>
        <position position="339"/>
    </location>
</feature>
<feature type="non-terminal residue" evidence="7">
    <location>
        <position position="1"/>
    </location>
</feature>
<evidence type="ECO:0000313" key="7">
    <source>
        <dbReference type="EMBL" id="KAF5898858.1"/>
    </source>
</evidence>
<accession>A0A8J4U3G4</accession>
<dbReference type="AlphaFoldDB" id="A0A8J4U3G4"/>
<sequence length="339" mass="38433">VTFPLHMPPLHPKRRKIFKLMPLPRKVQILMPKRKLFSQLLEMQGKSKQKILDREKELQKLREAMKSYACSAQTAVQESMKLFTRLTALIRAQEKAEVSRAEEVMKQLKQEIAELKRRDVHLQELSSKANPVQFLQDFQSISAAPGSADSPTITYSFSLAFDEVLKSVSQLREELGTFFDSGLKKISPEAQSSGDTKEAESGSHGWEKRMILKEERKAKSILKPFCGASSDVKTEANQEVQEAVIERKRHDKTIESSSKQPATTDSNCLFELHTKIHEAKSTTTQDAPQMPHLPHFPFDSASTFTFADLANTFGTFSFRKMVTPVNPVPIPEPQKKDFQ</sequence>
<evidence type="ECO:0000256" key="3">
    <source>
        <dbReference type="ARBA" id="ARBA00022833"/>
    </source>
</evidence>